<keyword evidence="6" id="KW-0408">Iron</keyword>
<dbReference type="GO" id="GO:0033726">
    <property type="term" value="F:aldehyde ferredoxin oxidoreductase activity"/>
    <property type="evidence" value="ECO:0007669"/>
    <property type="project" value="UniProtKB-EC"/>
</dbReference>
<dbReference type="STRING" id="397948.Cmaq_0005"/>
<dbReference type="InterPro" id="IPR036021">
    <property type="entry name" value="Tungsten_al_ferr_oxy-like_C"/>
</dbReference>
<protein>
    <submittedName>
        <fullName evidence="10">Aldehyde ferredoxin oxidoreductase</fullName>
        <ecNumber evidence="10">1.2.7.5</ecNumber>
    </submittedName>
</protein>
<evidence type="ECO:0000256" key="6">
    <source>
        <dbReference type="ARBA" id="ARBA00023004"/>
    </source>
</evidence>
<dbReference type="GO" id="GO:0046872">
    <property type="term" value="F:metal ion binding"/>
    <property type="evidence" value="ECO:0007669"/>
    <property type="project" value="UniProtKB-KW"/>
</dbReference>
<dbReference type="EMBL" id="CP000852">
    <property type="protein sequence ID" value="ABW00859.1"/>
    <property type="molecule type" value="Genomic_DNA"/>
</dbReference>
<dbReference type="InterPro" id="IPR001203">
    <property type="entry name" value="OxRdtase_Ald_Fedxn_C"/>
</dbReference>
<dbReference type="Pfam" id="PF01314">
    <property type="entry name" value="AFOR_C"/>
    <property type="match status" value="1"/>
</dbReference>
<dbReference type="InterPro" id="IPR013985">
    <property type="entry name" value="Ald_Fedxn_OxRdtase_dom3"/>
</dbReference>
<dbReference type="InterPro" id="IPR013984">
    <property type="entry name" value="Ald_Fedxn_OxRdtase_dom2"/>
</dbReference>
<dbReference type="SUPFAM" id="SSF48310">
    <property type="entry name" value="Aldehyde ferredoxin oxidoreductase, C-terminal domains"/>
    <property type="match status" value="1"/>
</dbReference>
<evidence type="ECO:0000256" key="2">
    <source>
        <dbReference type="ARBA" id="ARBA00011032"/>
    </source>
</evidence>
<evidence type="ECO:0000313" key="11">
    <source>
        <dbReference type="Proteomes" id="UP000001137"/>
    </source>
</evidence>
<dbReference type="InterPro" id="IPR013983">
    <property type="entry name" value="Ald_Fedxn_OxRdtase_N"/>
</dbReference>
<dbReference type="RefSeq" id="WP_012185079.1">
    <property type="nucleotide sequence ID" value="NC_009954.1"/>
</dbReference>
<dbReference type="SMART" id="SM00790">
    <property type="entry name" value="AFOR_N"/>
    <property type="match status" value="1"/>
</dbReference>
<dbReference type="Pfam" id="PF02730">
    <property type="entry name" value="AFOR_N"/>
    <property type="match status" value="1"/>
</dbReference>
<dbReference type="InterPro" id="IPR051919">
    <property type="entry name" value="W-dependent_AOR"/>
</dbReference>
<organism evidence="10 11">
    <name type="scientific">Caldivirga maquilingensis (strain ATCC 700844 / DSM 13496 / JCM 10307 / IC-167)</name>
    <dbReference type="NCBI Taxonomy" id="397948"/>
    <lineage>
        <taxon>Archaea</taxon>
        <taxon>Thermoproteota</taxon>
        <taxon>Thermoprotei</taxon>
        <taxon>Thermoproteales</taxon>
        <taxon>Thermoproteaceae</taxon>
        <taxon>Caldivirga</taxon>
    </lineage>
</organism>
<evidence type="ECO:0000256" key="4">
    <source>
        <dbReference type="ARBA" id="ARBA00022723"/>
    </source>
</evidence>
<keyword evidence="11" id="KW-1185">Reference proteome</keyword>
<dbReference type="GO" id="GO:0009055">
    <property type="term" value="F:electron transfer activity"/>
    <property type="evidence" value="ECO:0007669"/>
    <property type="project" value="InterPro"/>
</dbReference>
<sequence length="607" mass="66937">MRGWTGRLIRVNLSLGKYWIQDIDPLILMNYIGGRGLAIKLLWDELPRGVDPLSPLNKLIIATGPLTGYPGPNTGKLVIAAKSPLTGGYGDGNIGSWASVHLRKAGFDAMIIEGASSKPVYIYMDNDKVDLMPADDLWGLDTFTTEDKLRRIHGSNVGMLIIGPAGENMVRFATVIAQRGRSGGRPGMGAVMGSKRLKAIVIRGTKPLPQPADPALSRIGVDADLAAKAKQNYGFWLKQGTTATVEWAQEASVLPAFNYREGQFDYYDRIGGVMVEKNNVTTRSCPNCVMPCGHVVKDAEDQLSELDYENIAMLGSNIGVGNLQEVAYLNRLADMMGMDTISLGSALGWAMEATERGLIKDGLEWGDYKRAAEVTLDIAHQGSELGRLLGLGVKGASSRIGGGSGGFAMHVKGLEVSAYDCHAAPGMALAFATSPIGAHHKDAWVISWEVQTNRFAYSRDKVLKVIELQNIRGGWFEVMVGCRLPWVEIGLELDWYWRMYKAATGMDLDLEGVANRVYTLIRAFWIREYGGWSRDYDTPPIRWFKDPLTKGPLKGAKLDYNAYQQMLNWYYEARGWDERGIPRRSTLRRLGLGFIEGELSKVIELTD</sequence>
<evidence type="ECO:0000256" key="7">
    <source>
        <dbReference type="ARBA" id="ARBA00023014"/>
    </source>
</evidence>
<dbReference type="HOGENOM" id="CLU_020364_1_0_2"/>
<dbReference type="Gene3D" id="1.10.569.10">
    <property type="entry name" value="Aldehyde Ferredoxin Oxidoreductase Protein, subunit A, domain 2"/>
    <property type="match status" value="1"/>
</dbReference>
<keyword evidence="4" id="KW-0479">Metal-binding</keyword>
<dbReference type="OrthoDB" id="30771at2157"/>
<comment type="cofactor">
    <cofactor evidence="8">
        <name>tungstopterin</name>
        <dbReference type="ChEBI" id="CHEBI:30402"/>
    </cofactor>
</comment>
<keyword evidence="5 10" id="KW-0560">Oxidoreductase</keyword>
<evidence type="ECO:0000256" key="3">
    <source>
        <dbReference type="ARBA" id="ARBA00022485"/>
    </source>
</evidence>
<dbReference type="GeneID" id="5710117"/>
<evidence type="ECO:0000256" key="1">
    <source>
        <dbReference type="ARBA" id="ARBA00001966"/>
    </source>
</evidence>
<proteinExistence type="inferred from homology"/>
<dbReference type="Proteomes" id="UP000001137">
    <property type="component" value="Chromosome"/>
</dbReference>
<dbReference type="Gene3D" id="1.10.599.10">
    <property type="entry name" value="Aldehyde Ferredoxin Oxidoreductase Protein, subunit A, domain 3"/>
    <property type="match status" value="1"/>
</dbReference>
<keyword evidence="7" id="KW-0411">Iron-sulfur</keyword>
<name>A8M9H8_CALMQ</name>
<dbReference type="Gene3D" id="3.60.9.10">
    <property type="entry name" value="Aldehyde ferredoxin oxidoreductase, N-terminal domain"/>
    <property type="match status" value="1"/>
</dbReference>
<comment type="similarity">
    <text evidence="2">Belongs to the AOR/FOR family.</text>
</comment>
<dbReference type="AlphaFoldDB" id="A8M9H8"/>
<dbReference type="PANTHER" id="PTHR30038">
    <property type="entry name" value="ALDEHYDE FERREDOXIN OXIDOREDUCTASE"/>
    <property type="match status" value="1"/>
</dbReference>
<dbReference type="EC" id="1.2.7.5" evidence="10"/>
<accession>A8M9H8</accession>
<feature type="domain" description="Aldehyde ferredoxin oxidoreductase N-terminal" evidence="9">
    <location>
        <begin position="4"/>
        <end position="206"/>
    </location>
</feature>
<dbReference type="PANTHER" id="PTHR30038:SF5">
    <property type="entry name" value="ALDEHYDE FERREDOXIN OXIDOREDUCTASE"/>
    <property type="match status" value="1"/>
</dbReference>
<evidence type="ECO:0000256" key="5">
    <source>
        <dbReference type="ARBA" id="ARBA00023002"/>
    </source>
</evidence>
<comment type="cofactor">
    <cofactor evidence="1">
        <name>[4Fe-4S] cluster</name>
        <dbReference type="ChEBI" id="CHEBI:49883"/>
    </cofactor>
</comment>
<keyword evidence="3" id="KW-0004">4Fe-4S</keyword>
<dbReference type="KEGG" id="cma:Cmaq_0005"/>
<dbReference type="eggNOG" id="arCOG00707">
    <property type="taxonomic scope" value="Archaea"/>
</dbReference>
<evidence type="ECO:0000259" key="9">
    <source>
        <dbReference type="SMART" id="SM00790"/>
    </source>
</evidence>
<evidence type="ECO:0000256" key="8">
    <source>
        <dbReference type="ARBA" id="ARBA00049934"/>
    </source>
</evidence>
<evidence type="ECO:0000313" key="10">
    <source>
        <dbReference type="EMBL" id="ABW00859.1"/>
    </source>
</evidence>
<dbReference type="SUPFAM" id="SSF56228">
    <property type="entry name" value="Aldehyde ferredoxin oxidoreductase, N-terminal domain"/>
    <property type="match status" value="1"/>
</dbReference>
<reference evidence="10 11" key="1">
    <citation type="submission" date="2007-10" db="EMBL/GenBank/DDBJ databases">
        <title>Complete sequence of Caldivirga maquilingensis IC-167.</title>
        <authorList>
            <consortium name="US DOE Joint Genome Institute"/>
            <person name="Copeland A."/>
            <person name="Lucas S."/>
            <person name="Lapidus A."/>
            <person name="Barry K."/>
            <person name="Glavina del Rio T."/>
            <person name="Dalin E."/>
            <person name="Tice H."/>
            <person name="Pitluck S."/>
            <person name="Saunders E."/>
            <person name="Brettin T."/>
            <person name="Bruce D."/>
            <person name="Detter J.C."/>
            <person name="Han C."/>
            <person name="Schmutz J."/>
            <person name="Larimer F."/>
            <person name="Land M."/>
            <person name="Hauser L."/>
            <person name="Kyrpides N."/>
            <person name="Ivanova N."/>
            <person name="Biddle J.F."/>
            <person name="Zhang Z."/>
            <person name="Fitz-Gibbon S.T."/>
            <person name="Lowe T.M."/>
            <person name="Saltikov C."/>
            <person name="House C.H."/>
            <person name="Richardson P."/>
        </authorList>
    </citation>
    <scope>NUCLEOTIDE SEQUENCE [LARGE SCALE GENOMIC DNA]</scope>
    <source>
        <strain evidence="11">ATCC 700844 / DSM 13496 / JCM 10307 / IC-167</strain>
    </source>
</reference>
<dbReference type="GO" id="GO:0051539">
    <property type="term" value="F:4 iron, 4 sulfur cluster binding"/>
    <property type="evidence" value="ECO:0007669"/>
    <property type="project" value="UniProtKB-KW"/>
</dbReference>
<gene>
    <name evidence="10" type="ordered locus">Cmaq_0005</name>
</gene>
<dbReference type="InterPro" id="IPR036503">
    <property type="entry name" value="Ald_Fedxn_OxRdtase_N_sf"/>
</dbReference>